<dbReference type="SUPFAM" id="SSF55874">
    <property type="entry name" value="ATPase domain of HSP90 chaperone/DNA topoisomerase II/histidine kinase"/>
    <property type="match status" value="1"/>
</dbReference>
<dbReference type="InterPro" id="IPR003594">
    <property type="entry name" value="HATPase_dom"/>
</dbReference>
<dbReference type="AlphaFoldDB" id="A0A1W2H1M1"/>
<keyword evidence="5" id="KW-0472">Membrane</keyword>
<keyword evidence="8" id="KW-1185">Reference proteome</keyword>
<dbReference type="InterPro" id="IPR003661">
    <property type="entry name" value="HisK_dim/P_dom"/>
</dbReference>
<dbReference type="PANTHER" id="PTHR43065:SF42">
    <property type="entry name" value="TWO-COMPONENT SENSOR PPRA"/>
    <property type="match status" value="1"/>
</dbReference>
<dbReference type="InterPro" id="IPR004358">
    <property type="entry name" value="Sig_transdc_His_kin-like_C"/>
</dbReference>
<comment type="catalytic activity">
    <reaction evidence="1">
        <text>ATP + protein L-histidine = ADP + protein N-phospho-L-histidine.</text>
        <dbReference type="EC" id="2.7.13.3"/>
    </reaction>
</comment>
<dbReference type="Gene3D" id="1.10.287.130">
    <property type="match status" value="1"/>
</dbReference>
<evidence type="ECO:0000256" key="5">
    <source>
        <dbReference type="SAM" id="Phobius"/>
    </source>
</evidence>
<feature type="transmembrane region" description="Helical" evidence="5">
    <location>
        <begin position="476"/>
        <end position="497"/>
    </location>
</feature>
<dbReference type="InterPro" id="IPR036890">
    <property type="entry name" value="HATPase_C_sf"/>
</dbReference>
<dbReference type="Proteomes" id="UP000192333">
    <property type="component" value="Chromosome I"/>
</dbReference>
<dbReference type="STRING" id="758820.SAMN00777080_1378"/>
<evidence type="ECO:0000256" key="3">
    <source>
        <dbReference type="ARBA" id="ARBA00022553"/>
    </source>
</evidence>
<organism evidence="7 8">
    <name type="scientific">Aquiflexum balticum DSM 16537</name>
    <dbReference type="NCBI Taxonomy" id="758820"/>
    <lineage>
        <taxon>Bacteria</taxon>
        <taxon>Pseudomonadati</taxon>
        <taxon>Bacteroidota</taxon>
        <taxon>Cytophagia</taxon>
        <taxon>Cytophagales</taxon>
        <taxon>Cyclobacteriaceae</taxon>
        <taxon>Aquiflexum</taxon>
    </lineage>
</organism>
<dbReference type="InterPro" id="IPR005467">
    <property type="entry name" value="His_kinase_dom"/>
</dbReference>
<dbReference type="SMART" id="SM00387">
    <property type="entry name" value="HATPase_c"/>
    <property type="match status" value="1"/>
</dbReference>
<dbReference type="PROSITE" id="PS50109">
    <property type="entry name" value="HIS_KIN"/>
    <property type="match status" value="1"/>
</dbReference>
<dbReference type="Pfam" id="PF02518">
    <property type="entry name" value="HATPase_c"/>
    <property type="match status" value="1"/>
</dbReference>
<evidence type="ECO:0000256" key="2">
    <source>
        <dbReference type="ARBA" id="ARBA00012438"/>
    </source>
</evidence>
<dbReference type="RefSeq" id="WP_231955513.1">
    <property type="nucleotide sequence ID" value="NZ_LT838813.1"/>
</dbReference>
<reference evidence="8" key="1">
    <citation type="submission" date="2017-04" db="EMBL/GenBank/DDBJ databases">
        <authorList>
            <person name="Varghese N."/>
            <person name="Submissions S."/>
        </authorList>
    </citation>
    <scope>NUCLEOTIDE SEQUENCE [LARGE SCALE GENOMIC DNA]</scope>
    <source>
        <strain evidence="8">DSM 16537</strain>
    </source>
</reference>
<dbReference type="PANTHER" id="PTHR43065">
    <property type="entry name" value="SENSOR HISTIDINE KINASE"/>
    <property type="match status" value="1"/>
</dbReference>
<evidence type="ECO:0000313" key="7">
    <source>
        <dbReference type="EMBL" id="SMD42813.1"/>
    </source>
</evidence>
<keyword evidence="3" id="KW-0597">Phosphoprotein</keyword>
<feature type="region of interest" description="Disordered" evidence="4">
    <location>
        <begin position="698"/>
        <end position="724"/>
    </location>
</feature>
<evidence type="ECO:0000256" key="1">
    <source>
        <dbReference type="ARBA" id="ARBA00000085"/>
    </source>
</evidence>
<keyword evidence="5" id="KW-1133">Transmembrane helix</keyword>
<dbReference type="PRINTS" id="PR00344">
    <property type="entry name" value="BCTRLSENSOR"/>
</dbReference>
<name>A0A1W2H1M1_9BACT</name>
<dbReference type="CDD" id="cd00082">
    <property type="entry name" value="HisKA"/>
    <property type="match status" value="1"/>
</dbReference>
<gene>
    <name evidence="7" type="ORF">SAMN00777080_1378</name>
</gene>
<feature type="domain" description="Histidine kinase" evidence="6">
    <location>
        <begin position="542"/>
        <end position="813"/>
    </location>
</feature>
<dbReference type="Gene3D" id="3.30.565.10">
    <property type="entry name" value="Histidine kinase-like ATPase, C-terminal domain"/>
    <property type="match status" value="1"/>
</dbReference>
<dbReference type="EMBL" id="LT838813">
    <property type="protein sequence ID" value="SMD42813.1"/>
    <property type="molecule type" value="Genomic_DNA"/>
</dbReference>
<keyword evidence="7" id="KW-0418">Kinase</keyword>
<keyword evidence="7" id="KW-0808">Transferase</keyword>
<dbReference type="GO" id="GO:0000155">
    <property type="term" value="F:phosphorelay sensor kinase activity"/>
    <property type="evidence" value="ECO:0007669"/>
    <property type="project" value="InterPro"/>
</dbReference>
<protein>
    <recommendedName>
        <fullName evidence="2">histidine kinase</fullName>
        <ecNumber evidence="2">2.7.13.3</ecNumber>
    </recommendedName>
</protein>
<proteinExistence type="predicted"/>
<sequence>MIRRLYVHRLSIIVTISIWLLFPSVGKAQQYTYTDSILTSLKRIEKGEGLNSTYYKEVMDLINRNKKEVLLDNLSLSQELERIKPILTEEEYYLLILDFYKSHFELESIPNESLIRFGKDFIEANKADCSVACKRTLLEIIRETRLPLRNLGLMYDGITYYTSLGNYFVEKNDEDAASIVYSSITGFYSRMGLIAKAEYYALKSLSYLKDNPANDTLYILLGTSGKANRCLQLATIYLAGNFPEKAEYYLKLAINEYEKLEFPLLYGDAPFIFLQMASAKSLLKSDSSRFFFDKTYDLLNTYDSDVMNYGSVGEDIYYAWYYLEKGKYFLMQNQNDSAAHYFNLTKNLKEIKNLGVTSPLGELKPNFYAATLALEEGRPLQAIQLLNSEIQELKAISGRYSLIEELELLAKAYAAAGLHKEAFATHQELLGLLQLLKQESDEAKSLSFEIEQKMQADENNIALLKAKEEANEKTKYYLYGIAGLLGLFAFTLGLAIINKQKSNASLTSKNKEITTTLEQLKSTQAQLIQSEKMASLGELTAGIAHEIQNPLNFVNNFSEVSAELVEEIKETRIKSQETRPKTEEDEIEDEILEDIKKNLEKINHHGKRADAIVKGMLEHSKRGSGQKEPTDLNALADEFLRLSYQSFLAKEPEFKAELKTDFDPNLTKVSVIPQDIGKVLLNLMNNAFYACAERSRSAVNEKEKSTPQPSRHVGTGSEGGEKYTPTISVSSLVTKSPSGDLGVQLSVQDNGSGIPDSIKEKIFQPFFTTKPTGSGTGLGLSLSYDIVKAHGGDFRVQSTVGEGTEMTLILSLD</sequence>
<evidence type="ECO:0000256" key="4">
    <source>
        <dbReference type="SAM" id="MobiDB-lite"/>
    </source>
</evidence>
<dbReference type="SMART" id="SM00388">
    <property type="entry name" value="HisKA"/>
    <property type="match status" value="1"/>
</dbReference>
<evidence type="ECO:0000259" key="6">
    <source>
        <dbReference type="PROSITE" id="PS50109"/>
    </source>
</evidence>
<accession>A0A1W2H1M1</accession>
<dbReference type="SUPFAM" id="SSF47384">
    <property type="entry name" value="Homodimeric domain of signal transducing histidine kinase"/>
    <property type="match status" value="1"/>
</dbReference>
<dbReference type="InterPro" id="IPR036097">
    <property type="entry name" value="HisK_dim/P_sf"/>
</dbReference>
<evidence type="ECO:0000313" key="8">
    <source>
        <dbReference type="Proteomes" id="UP000192333"/>
    </source>
</evidence>
<keyword evidence="5" id="KW-0812">Transmembrane</keyword>
<dbReference type="EC" id="2.7.13.3" evidence="2"/>